<dbReference type="GO" id="GO:0046872">
    <property type="term" value="F:metal ion binding"/>
    <property type="evidence" value="ECO:0007669"/>
    <property type="project" value="UniProtKB-KW"/>
</dbReference>
<comment type="caution">
    <text evidence="9">The sequence shown here is derived from an EMBL/GenBank/DDBJ whole genome shotgun (WGS) entry which is preliminary data.</text>
</comment>
<name>A0A1Y1QNK7_9GAMM</name>
<evidence type="ECO:0000256" key="1">
    <source>
        <dbReference type="ARBA" id="ARBA00001946"/>
    </source>
</evidence>
<evidence type="ECO:0000313" key="10">
    <source>
        <dbReference type="Proteomes" id="UP000192491"/>
    </source>
</evidence>
<evidence type="ECO:0000256" key="3">
    <source>
        <dbReference type="ARBA" id="ARBA00022679"/>
    </source>
</evidence>
<evidence type="ECO:0000256" key="6">
    <source>
        <dbReference type="ARBA" id="ARBA00022741"/>
    </source>
</evidence>
<keyword evidence="7" id="KW-0067">ATP-binding</keyword>
<dbReference type="PANTHER" id="PTHR32057">
    <property type="entry name" value="PROTEIN ADENYLYLTRANSFERASE SELO, MITOCHONDRIAL"/>
    <property type="match status" value="1"/>
</dbReference>
<dbReference type="Pfam" id="PF02696">
    <property type="entry name" value="SelO"/>
    <property type="match status" value="1"/>
</dbReference>
<proteinExistence type="inferred from homology"/>
<comment type="cofactor">
    <cofactor evidence="1">
        <name>Mg(2+)</name>
        <dbReference type="ChEBI" id="CHEBI:18420"/>
    </cofactor>
</comment>
<evidence type="ECO:0000256" key="2">
    <source>
        <dbReference type="ARBA" id="ARBA00009747"/>
    </source>
</evidence>
<dbReference type="STRING" id="1123401.GCA_000621325_01129"/>
<sequence>MLKHLNDLIFCNRFHALGAHFYSEFQPQGLENSTLVCSSADVVQQLGLHANEVNTDLFLQVFSGNALLPGMQPLAQDYAGHQFGHFNPFLGDGRAVLLGEVETPGDIVDLYLKGVGKTPYARTADGRAGLRECLHEFDTTEQLAALGVPTARCLCVTSSSQQVYRQGFEAMAMVTRIAPSHVRFGTFENYFFQKNPAALRQLADHVIACHFPTCAAEGEACYAEFFREVVLRTARLIAHWQAVGFVHGVMNTDNQSILGITLDVGASTFTPVRDPQCVSHPDDEHGRYAFGQQPVVGLWNCNVLARALSPLIAADALRSVLLTYEPEYLRHYAALISESDGV</sequence>
<evidence type="ECO:0000256" key="8">
    <source>
        <dbReference type="ARBA" id="ARBA00022842"/>
    </source>
</evidence>
<keyword evidence="5" id="KW-0479">Metal-binding</keyword>
<evidence type="ECO:0000256" key="4">
    <source>
        <dbReference type="ARBA" id="ARBA00022695"/>
    </source>
</evidence>
<protein>
    <recommendedName>
        <fullName evidence="11">YdiU family protein</fullName>
    </recommendedName>
</protein>
<evidence type="ECO:0008006" key="11">
    <source>
        <dbReference type="Google" id="ProtNLM"/>
    </source>
</evidence>
<evidence type="ECO:0000256" key="7">
    <source>
        <dbReference type="ARBA" id="ARBA00022840"/>
    </source>
</evidence>
<evidence type="ECO:0000256" key="5">
    <source>
        <dbReference type="ARBA" id="ARBA00022723"/>
    </source>
</evidence>
<keyword evidence="8" id="KW-0460">Magnesium</keyword>
<dbReference type="Proteomes" id="UP000192491">
    <property type="component" value="Unassembled WGS sequence"/>
</dbReference>
<keyword evidence="4" id="KW-0548">Nucleotidyltransferase</keyword>
<comment type="similarity">
    <text evidence="2">Belongs to the SELO family.</text>
</comment>
<dbReference type="EMBL" id="MTEJ01000123">
    <property type="protein sequence ID" value="OQX10101.1"/>
    <property type="molecule type" value="Genomic_DNA"/>
</dbReference>
<keyword evidence="3" id="KW-0808">Transferase</keyword>
<dbReference type="PANTHER" id="PTHR32057:SF14">
    <property type="entry name" value="PROTEIN ADENYLYLTRANSFERASE SELO, MITOCHONDRIAL"/>
    <property type="match status" value="1"/>
</dbReference>
<organism evidence="9 10">
    <name type="scientific">Thiothrix lacustris</name>
    <dbReference type="NCBI Taxonomy" id="525917"/>
    <lineage>
        <taxon>Bacteria</taxon>
        <taxon>Pseudomonadati</taxon>
        <taxon>Pseudomonadota</taxon>
        <taxon>Gammaproteobacteria</taxon>
        <taxon>Thiotrichales</taxon>
        <taxon>Thiotrichaceae</taxon>
        <taxon>Thiothrix</taxon>
    </lineage>
</organism>
<dbReference type="AlphaFoldDB" id="A0A1Y1QNK7"/>
<dbReference type="GO" id="GO:0005524">
    <property type="term" value="F:ATP binding"/>
    <property type="evidence" value="ECO:0007669"/>
    <property type="project" value="UniProtKB-KW"/>
</dbReference>
<reference evidence="9 10" key="1">
    <citation type="submission" date="2017-01" db="EMBL/GenBank/DDBJ databases">
        <title>Novel large sulfur bacteria in the metagenomes of groundwater-fed chemosynthetic microbial mats in the Lake Huron basin.</title>
        <authorList>
            <person name="Sharrar A.M."/>
            <person name="Flood B.E."/>
            <person name="Bailey J.V."/>
            <person name="Jones D.S."/>
            <person name="Biddanda B."/>
            <person name="Ruberg S.A."/>
            <person name="Marcus D.N."/>
            <person name="Dick G.J."/>
        </authorList>
    </citation>
    <scope>NUCLEOTIDE SEQUENCE [LARGE SCALE GENOMIC DNA]</scope>
    <source>
        <strain evidence="9">A8</strain>
    </source>
</reference>
<keyword evidence="6" id="KW-0547">Nucleotide-binding</keyword>
<dbReference type="InterPro" id="IPR003846">
    <property type="entry name" value="SelO"/>
</dbReference>
<gene>
    <name evidence="9" type="ORF">BWK73_21185</name>
</gene>
<evidence type="ECO:0000313" key="9">
    <source>
        <dbReference type="EMBL" id="OQX10101.1"/>
    </source>
</evidence>
<dbReference type="GO" id="GO:0070733">
    <property type="term" value="F:AMPylase activity"/>
    <property type="evidence" value="ECO:0007669"/>
    <property type="project" value="TreeGrafter"/>
</dbReference>
<accession>A0A1Y1QNK7</accession>